<dbReference type="Pfam" id="PF06925">
    <property type="entry name" value="MGDG_synth"/>
    <property type="match status" value="1"/>
</dbReference>
<evidence type="ECO:0000256" key="3">
    <source>
        <dbReference type="ARBA" id="ARBA00022679"/>
    </source>
</evidence>
<dbReference type="GO" id="GO:0016020">
    <property type="term" value="C:membrane"/>
    <property type="evidence" value="ECO:0007669"/>
    <property type="project" value="GOC"/>
</dbReference>
<evidence type="ECO:0000256" key="1">
    <source>
        <dbReference type="ARBA" id="ARBA00006962"/>
    </source>
</evidence>
<keyword evidence="7" id="KW-1185">Reference proteome</keyword>
<dbReference type="GO" id="GO:0016758">
    <property type="term" value="F:hexosyltransferase activity"/>
    <property type="evidence" value="ECO:0007669"/>
    <property type="project" value="InterPro"/>
</dbReference>
<evidence type="ECO:0000259" key="5">
    <source>
        <dbReference type="Pfam" id="PF06925"/>
    </source>
</evidence>
<evidence type="ECO:0000313" key="6">
    <source>
        <dbReference type="EMBL" id="KAB2329798.1"/>
    </source>
</evidence>
<keyword evidence="3 6" id="KW-0808">Transferase</keyword>
<dbReference type="PANTHER" id="PTHR43025">
    <property type="entry name" value="MONOGALACTOSYLDIACYLGLYCEROL SYNTHASE"/>
    <property type="match status" value="1"/>
</dbReference>
<feature type="domain" description="Glycosyl transferase family 1" evidence="4">
    <location>
        <begin position="198"/>
        <end position="347"/>
    </location>
</feature>
<dbReference type="InterPro" id="IPR009695">
    <property type="entry name" value="Diacylglyc_glucosyltr_N"/>
</dbReference>
<evidence type="ECO:0000256" key="2">
    <source>
        <dbReference type="ARBA" id="ARBA00022676"/>
    </source>
</evidence>
<comment type="caution">
    <text evidence="6">The sequence shown here is derived from an EMBL/GenBank/DDBJ whole genome shotgun (WGS) entry which is preliminary data.</text>
</comment>
<comment type="similarity">
    <text evidence="1">Belongs to the glycosyltransferase 28 family.</text>
</comment>
<evidence type="ECO:0000313" key="7">
    <source>
        <dbReference type="Proteomes" id="UP000481030"/>
    </source>
</evidence>
<name>A0A6L3UZI9_9BACI</name>
<dbReference type="AlphaFoldDB" id="A0A6L3UZI9"/>
<dbReference type="SUPFAM" id="SSF53756">
    <property type="entry name" value="UDP-Glycosyltransferase/glycogen phosphorylase"/>
    <property type="match status" value="1"/>
</dbReference>
<dbReference type="Gene3D" id="3.40.50.2000">
    <property type="entry name" value="Glycogen Phosphorylase B"/>
    <property type="match status" value="1"/>
</dbReference>
<feature type="domain" description="Diacylglycerol glucosyltransferase N-terminal" evidence="5">
    <location>
        <begin position="17"/>
        <end position="177"/>
    </location>
</feature>
<dbReference type="GO" id="GO:0009247">
    <property type="term" value="P:glycolipid biosynthetic process"/>
    <property type="evidence" value="ECO:0007669"/>
    <property type="project" value="InterPro"/>
</dbReference>
<dbReference type="Proteomes" id="UP000481030">
    <property type="component" value="Unassembled WGS sequence"/>
</dbReference>
<dbReference type="OrthoDB" id="9815663at2"/>
<keyword evidence="2" id="KW-0328">Glycosyltransferase</keyword>
<accession>A0A6L3UZI9</accession>
<reference evidence="6 7" key="1">
    <citation type="journal article" date="2016" name="Antonie Van Leeuwenhoek">
        <title>Bacillus depressus sp. nov., isolated from soil of a sunflower field.</title>
        <authorList>
            <person name="Wei X."/>
            <person name="Xin D."/>
            <person name="Xin Y."/>
            <person name="Zhang H."/>
            <person name="Wang T."/>
            <person name="Zhang J."/>
        </authorList>
    </citation>
    <scope>NUCLEOTIDE SEQUENCE [LARGE SCALE GENOMIC DNA]</scope>
    <source>
        <strain evidence="6 7">BZ1</strain>
    </source>
</reference>
<gene>
    <name evidence="6" type="ORF">F7731_21430</name>
</gene>
<sequence length="375" mass="42460">MKRPTALILTAKYGSGHVQATSVLANNLRERNIEPIVSDLFGESYPAISTFTQSLLMKSFSTHSSFYKWFYYGTNKLNSNGLVQFSSYFGRKRLLELVFMHQPSFILLTFPLHAASSLKKKSRMSIPTYTVVTDYCLHPYWMNPFIHHYFVSTEAVKSCLLSHQVSEKRITVSGIPIRSQFETPADKQVIYEKFHLCPQRKVITILAGAFGVLKNVKELCELLIHFRTYQIVVICGKNDSLFSSLMPIAFLFPESFRLLGYIEDIHELFAISHCLITKPGGITLTEAAAMQVPLILHSPIPGQELENAAFFAENGAAFISHTTLEVVNHVQTILQNEEISNRMKSAQKYIYKRDSASVIIDHAINEMKQPAIKLV</sequence>
<dbReference type="InterPro" id="IPR050519">
    <property type="entry name" value="Glycosyltransf_28_UgtP"/>
</dbReference>
<dbReference type="Pfam" id="PF00534">
    <property type="entry name" value="Glycos_transf_1"/>
    <property type="match status" value="1"/>
</dbReference>
<proteinExistence type="inferred from homology"/>
<dbReference type="PANTHER" id="PTHR43025:SF3">
    <property type="entry name" value="MONOGALACTOSYLDIACYLGLYCEROL SYNTHASE 1, CHLOROPLASTIC"/>
    <property type="match status" value="1"/>
</dbReference>
<organism evidence="6 7">
    <name type="scientific">Cytobacillus depressus</name>
    <dbReference type="NCBI Taxonomy" id="1602942"/>
    <lineage>
        <taxon>Bacteria</taxon>
        <taxon>Bacillati</taxon>
        <taxon>Bacillota</taxon>
        <taxon>Bacilli</taxon>
        <taxon>Bacillales</taxon>
        <taxon>Bacillaceae</taxon>
        <taxon>Cytobacillus</taxon>
    </lineage>
</organism>
<dbReference type="InterPro" id="IPR001296">
    <property type="entry name" value="Glyco_trans_1"/>
</dbReference>
<protein>
    <submittedName>
        <fullName evidence="6">Glycosyltransferase</fullName>
    </submittedName>
</protein>
<evidence type="ECO:0000259" key="4">
    <source>
        <dbReference type="Pfam" id="PF00534"/>
    </source>
</evidence>
<dbReference type="EMBL" id="WBOS01000017">
    <property type="protein sequence ID" value="KAB2329798.1"/>
    <property type="molecule type" value="Genomic_DNA"/>
</dbReference>